<name>A0A8H9C7Z5_9HYPH</name>
<dbReference type="Proteomes" id="UP000663508">
    <property type="component" value="Chromosome"/>
</dbReference>
<reference evidence="1" key="1">
    <citation type="submission" date="2020-11" db="EMBL/GenBank/DDBJ databases">
        <title>Complete genome sequence of a novel pathogenic Methylobacterium strain isolated from rice in Vietnam.</title>
        <authorList>
            <person name="Lai K."/>
            <person name="Okazaki S."/>
            <person name="Higashi K."/>
            <person name="Mori H."/>
            <person name="Toyoda A."/>
            <person name="Kurokawa K."/>
        </authorList>
    </citation>
    <scope>NUCLEOTIDE SEQUENCE</scope>
    <source>
        <strain evidence="1">VL1</strain>
    </source>
</reference>
<gene>
    <name evidence="1" type="ORF">mvi_33060</name>
</gene>
<dbReference type="EMBL" id="AP024145">
    <property type="protein sequence ID" value="BCM84845.1"/>
    <property type="molecule type" value="Genomic_DNA"/>
</dbReference>
<organism evidence="1 2">
    <name type="scientific">Methylobacterium indicum</name>
    <dbReference type="NCBI Taxonomy" id="1775910"/>
    <lineage>
        <taxon>Bacteria</taxon>
        <taxon>Pseudomonadati</taxon>
        <taxon>Pseudomonadota</taxon>
        <taxon>Alphaproteobacteria</taxon>
        <taxon>Hyphomicrobiales</taxon>
        <taxon>Methylobacteriaceae</taxon>
        <taxon>Methylobacterium</taxon>
    </lineage>
</organism>
<evidence type="ECO:0000313" key="1">
    <source>
        <dbReference type="EMBL" id="BCM84845.1"/>
    </source>
</evidence>
<dbReference type="AlphaFoldDB" id="A0A8H9C7Z5"/>
<protein>
    <submittedName>
        <fullName evidence="1">Uncharacterized protein</fullName>
    </submittedName>
</protein>
<sequence>MWNRRSFSKISTPSNRAAAIASSFSISVPLNDTVAIAFLIAFSRPLLRPSMANGAGSVEPGAAARRPPFVPA</sequence>
<evidence type="ECO:0000313" key="2">
    <source>
        <dbReference type="Proteomes" id="UP000663508"/>
    </source>
</evidence>
<dbReference type="KEGG" id="mind:mvi_33060"/>
<accession>A0A8H9C7Z5</accession>
<proteinExistence type="predicted"/>